<name>A0A3L8D6F7_OOCBI</name>
<gene>
    <name evidence="2" type="ORF">DMN91_011590</name>
</gene>
<feature type="compositionally biased region" description="Polar residues" evidence="1">
    <location>
        <begin position="260"/>
        <end position="270"/>
    </location>
</feature>
<dbReference type="OrthoDB" id="336088at2759"/>
<dbReference type="AlphaFoldDB" id="A0A3L8D6F7"/>
<feature type="compositionally biased region" description="Low complexity" evidence="1">
    <location>
        <begin position="986"/>
        <end position="1014"/>
    </location>
</feature>
<feature type="region of interest" description="Disordered" evidence="1">
    <location>
        <begin position="164"/>
        <end position="183"/>
    </location>
</feature>
<feature type="compositionally biased region" description="Basic and acidic residues" evidence="1">
    <location>
        <begin position="166"/>
        <end position="182"/>
    </location>
</feature>
<feature type="compositionally biased region" description="Polar residues" evidence="1">
    <location>
        <begin position="687"/>
        <end position="697"/>
    </location>
</feature>
<feature type="compositionally biased region" description="Low complexity" evidence="1">
    <location>
        <begin position="699"/>
        <end position="711"/>
    </location>
</feature>
<evidence type="ECO:0000313" key="2">
    <source>
        <dbReference type="EMBL" id="RLU15834.1"/>
    </source>
</evidence>
<dbReference type="SUPFAM" id="SSF57903">
    <property type="entry name" value="FYVE/PHD zinc finger"/>
    <property type="match status" value="1"/>
</dbReference>
<dbReference type="Gene3D" id="3.30.40.10">
    <property type="entry name" value="Zinc/RING finger domain, C3HC4 (zinc finger)"/>
    <property type="match status" value="1"/>
</dbReference>
<evidence type="ECO:0008006" key="4">
    <source>
        <dbReference type="Google" id="ProtNLM"/>
    </source>
</evidence>
<feature type="compositionally biased region" description="Polar residues" evidence="1">
    <location>
        <begin position="234"/>
        <end position="249"/>
    </location>
</feature>
<dbReference type="EMBL" id="QOIP01000012">
    <property type="protein sequence ID" value="RLU15834.1"/>
    <property type="molecule type" value="Genomic_DNA"/>
</dbReference>
<protein>
    <recommendedName>
        <fullName evidence="4">PHD finger protein 21A</fullName>
    </recommendedName>
</protein>
<comment type="caution">
    <text evidence="2">The sequence shown here is derived from an EMBL/GenBank/DDBJ whole genome shotgun (WGS) entry which is preliminary data.</text>
</comment>
<dbReference type="PANTHER" id="PTHR24102">
    <property type="entry name" value="PHD FINGER PROTEIN"/>
    <property type="match status" value="1"/>
</dbReference>
<feature type="compositionally biased region" description="Basic and acidic residues" evidence="1">
    <location>
        <begin position="745"/>
        <end position="756"/>
    </location>
</feature>
<dbReference type="Proteomes" id="UP000279307">
    <property type="component" value="Chromosome 12"/>
</dbReference>
<feature type="region of interest" description="Disordered" evidence="1">
    <location>
        <begin position="686"/>
        <end position="756"/>
    </location>
</feature>
<evidence type="ECO:0000256" key="1">
    <source>
        <dbReference type="SAM" id="MobiDB-lite"/>
    </source>
</evidence>
<proteinExistence type="predicted"/>
<dbReference type="PANTHER" id="PTHR24102:SF28">
    <property type="entry name" value="PHD-TYPE DOMAIN-CONTAINING PROTEIN"/>
    <property type="match status" value="1"/>
</dbReference>
<feature type="compositionally biased region" description="Basic and acidic residues" evidence="1">
    <location>
        <begin position="967"/>
        <end position="977"/>
    </location>
</feature>
<sequence>MEISKSLQEEIIAVQNKLQNAILEHQVRERERERDGTNTDILGQIQKIQVHIVSLGRCQKQIVQRLRKEVEAFKADNANGSKVSIPSFLGLNNNNHITNNNETKREAAANGFETKPSKEDYEEVVRNGDVHHSSPRDNDCAKIRPSSVETISGEDDIVEVSMDENSCEKQEAQEERNAESPEKQNFLYALGLITKSKCMELQNRRVERKRRSTANPQFVYSMLEQPSKRKRHSYLQSGNAPHTRQTTARLNGPSPPPSKAQPTKSISPPVQTITKSLIPVQKSTTRPNILRNADSKVFVNKSKIEDNQMRSSVSSAKSIQSIGNKAVHIPGLPSSLTIERIGNDSVVCICCRNPGSLTICKNCSSNYHVSCHSRSPAPFRTCPKCVLAMDEEDDMEKDEEAEVKGQAEGERKLARYRKDEKLAATSYASGVIGKAREDSEIYKTAGGLHKIDTTQKKCILSNAFGINQLPASTFLIPITTNNNSASNQPESSKSFTSIVDVEQRADGVPRNSHVVFNQHSRSGIAYVHQTADQMPYTYQLPGTTVQPEKHQSYLIVKKITESSGRPDQSTGGEVEDQNRSAVFNYQLSAGNSTVESDRHSLVTHSLLFNSGNNRKKQSNRSVPALHRVTNVSKLSNSPHAFSSDYQLDRATLNGRKPWAKLTRGKLCINQPAKRATETLLSFCGDSENGNEQLQQRPKSAGSAEEAATATANLSNRGKHRSRAGTLIHSLFPGHNKPHIVAGGARESRSFSPNDRDYPLLRQQLCRAEHELEQQPREQPDKPATVQLQRRALTRFFEHVKLEEAHIPAPLRTKLAHKDDKIGDDEEDAREEGAARDQQYDDGDAVAEAPLLTSCDLDGNRLLVSFPWVAHNARDSRDDDDDTSNNQSPVHHPADIAPDDFESYELARDAQSPCMMAYRQLAENPDRPDGLSSDAYCARRQGDDGATIATLRISQSNLPELRNQVSVPDDKAETERQDLPSGRRSRSNSSSSDSSNSSSSNSTTNSSSSGPSDTPEQAMNNVNHFSNDFGIFSAKESEDELRRHELAMSCEADCSDAATG</sequence>
<dbReference type="InterPro" id="IPR013083">
    <property type="entry name" value="Znf_RING/FYVE/PHD"/>
</dbReference>
<accession>A0A3L8D6F7</accession>
<evidence type="ECO:0000313" key="3">
    <source>
        <dbReference type="Proteomes" id="UP000279307"/>
    </source>
</evidence>
<feature type="region of interest" description="Disordered" evidence="1">
    <location>
        <begin position="204"/>
        <end position="270"/>
    </location>
</feature>
<dbReference type="InterPro" id="IPR011011">
    <property type="entry name" value="Znf_FYVE_PHD"/>
</dbReference>
<reference evidence="2 3" key="1">
    <citation type="journal article" date="2018" name="Genome Res.">
        <title>The genomic architecture and molecular evolution of ant odorant receptors.</title>
        <authorList>
            <person name="McKenzie S.K."/>
            <person name="Kronauer D.J.C."/>
        </authorList>
    </citation>
    <scope>NUCLEOTIDE SEQUENCE [LARGE SCALE GENOMIC DNA]</scope>
    <source>
        <strain evidence="2">Clonal line C1</strain>
    </source>
</reference>
<organism evidence="2 3">
    <name type="scientific">Ooceraea biroi</name>
    <name type="common">Clonal raider ant</name>
    <name type="synonym">Cerapachys biroi</name>
    <dbReference type="NCBI Taxonomy" id="2015173"/>
    <lineage>
        <taxon>Eukaryota</taxon>
        <taxon>Metazoa</taxon>
        <taxon>Ecdysozoa</taxon>
        <taxon>Arthropoda</taxon>
        <taxon>Hexapoda</taxon>
        <taxon>Insecta</taxon>
        <taxon>Pterygota</taxon>
        <taxon>Neoptera</taxon>
        <taxon>Endopterygota</taxon>
        <taxon>Hymenoptera</taxon>
        <taxon>Apocrita</taxon>
        <taxon>Aculeata</taxon>
        <taxon>Formicoidea</taxon>
        <taxon>Formicidae</taxon>
        <taxon>Dorylinae</taxon>
        <taxon>Ooceraea</taxon>
    </lineage>
</organism>
<feature type="region of interest" description="Disordered" evidence="1">
    <location>
        <begin position="873"/>
        <end position="897"/>
    </location>
</feature>
<feature type="region of interest" description="Disordered" evidence="1">
    <location>
        <begin position="958"/>
        <end position="1024"/>
    </location>
</feature>
<feature type="region of interest" description="Disordered" evidence="1">
    <location>
        <begin position="814"/>
        <end position="842"/>
    </location>
</feature>